<proteinExistence type="inferred from homology"/>
<keyword evidence="5" id="KW-0009">Actin-binding</keyword>
<dbReference type="AlphaFoldDB" id="A0A5K3FA47"/>
<evidence type="ECO:0000256" key="1">
    <source>
        <dbReference type="ARBA" id="ARBA00004496"/>
    </source>
</evidence>
<evidence type="ECO:0000256" key="5">
    <source>
        <dbReference type="ARBA" id="ARBA00023203"/>
    </source>
</evidence>
<accession>A0A5K3FA47</accession>
<dbReference type="Gene3D" id="1.20.120.810">
    <property type="entry name" value="Vinculin, Vh2 four-helix bundle"/>
    <property type="match status" value="1"/>
</dbReference>
<dbReference type="WBParaSite" id="MCU_006768-RA">
    <property type="protein sequence ID" value="MCU_006768-RA"/>
    <property type="gene ID" value="MCU_006768"/>
</dbReference>
<dbReference type="Gene3D" id="1.20.120.230">
    <property type="entry name" value="Alpha-catenin/vinculin-like"/>
    <property type="match status" value="1"/>
</dbReference>
<evidence type="ECO:0000256" key="3">
    <source>
        <dbReference type="ARBA" id="ARBA00014125"/>
    </source>
</evidence>
<comment type="subcellular location">
    <subcellularLocation>
        <location evidence="1">Cytoplasm</location>
    </subcellularLocation>
</comment>
<dbReference type="InterPro" id="IPR017997">
    <property type="entry name" value="Vinculin"/>
</dbReference>
<dbReference type="InterPro" id="IPR036723">
    <property type="entry name" value="Alpha-catenin/vinculin-like_sf"/>
</dbReference>
<sequence>MAEMIKEVDERQDELVIKSHAELLQRGIAQVKRITPILISSIKLYLNTTQQRLPAAREAQSNRDYFLRQMSDEIHEIIRGLQLTSSDDPYSLGDYNDLHLIGRNSKFADEWLANPAVDPSGEEAIQQILDAARRFEALCMSDTERIGLHGLISGLDARVNQLVNAQQQFTYKPFKDRKSVNEMSKLIYLLISKTTFCLSCKFH</sequence>
<dbReference type="PANTHER" id="PTHR46180">
    <property type="entry name" value="VINCULIN"/>
    <property type="match status" value="1"/>
</dbReference>
<organism evidence="6">
    <name type="scientific">Mesocestoides corti</name>
    <name type="common">Flatworm</name>
    <dbReference type="NCBI Taxonomy" id="53468"/>
    <lineage>
        <taxon>Eukaryota</taxon>
        <taxon>Metazoa</taxon>
        <taxon>Spiralia</taxon>
        <taxon>Lophotrochozoa</taxon>
        <taxon>Platyhelminthes</taxon>
        <taxon>Cestoda</taxon>
        <taxon>Eucestoda</taxon>
        <taxon>Cyclophyllidea</taxon>
        <taxon>Mesocestoididae</taxon>
        <taxon>Mesocestoides</taxon>
    </lineage>
</organism>
<protein>
    <recommendedName>
        <fullName evidence="3">Vinculin</fullName>
    </recommendedName>
</protein>
<evidence type="ECO:0000256" key="4">
    <source>
        <dbReference type="ARBA" id="ARBA00022490"/>
    </source>
</evidence>
<reference evidence="6" key="1">
    <citation type="submission" date="2019-11" db="UniProtKB">
        <authorList>
            <consortium name="WormBaseParasite"/>
        </authorList>
    </citation>
    <scope>IDENTIFICATION</scope>
</reference>
<comment type="similarity">
    <text evidence="2">Belongs to the vinculin/alpha-catenin family.</text>
</comment>
<evidence type="ECO:0000256" key="2">
    <source>
        <dbReference type="ARBA" id="ARBA00008376"/>
    </source>
</evidence>
<dbReference type="Pfam" id="PF01044">
    <property type="entry name" value="Vinculin"/>
    <property type="match status" value="1"/>
</dbReference>
<dbReference type="GO" id="GO:0007155">
    <property type="term" value="P:cell adhesion"/>
    <property type="evidence" value="ECO:0007669"/>
    <property type="project" value="InterPro"/>
</dbReference>
<dbReference type="SUPFAM" id="SSF47220">
    <property type="entry name" value="alpha-catenin/vinculin-like"/>
    <property type="match status" value="2"/>
</dbReference>
<evidence type="ECO:0000313" key="6">
    <source>
        <dbReference type="WBParaSite" id="MCU_006768-RA"/>
    </source>
</evidence>
<dbReference type="GO" id="GO:0051015">
    <property type="term" value="F:actin filament binding"/>
    <property type="evidence" value="ECO:0007669"/>
    <property type="project" value="InterPro"/>
</dbReference>
<dbReference type="InterPro" id="IPR006077">
    <property type="entry name" value="Vinculin/catenin"/>
</dbReference>
<dbReference type="GO" id="GO:0005737">
    <property type="term" value="C:cytoplasm"/>
    <property type="evidence" value="ECO:0007669"/>
    <property type="project" value="UniProtKB-SubCell"/>
</dbReference>
<keyword evidence="4" id="KW-0963">Cytoplasm</keyword>
<name>A0A5K3FA47_MESCO</name>